<gene>
    <name evidence="2" type="ORF">ISS97_17420</name>
</gene>
<feature type="region of interest" description="Disordered" evidence="1">
    <location>
        <begin position="1"/>
        <end position="46"/>
    </location>
</feature>
<evidence type="ECO:0000313" key="2">
    <source>
        <dbReference type="EMBL" id="MFK2919054.1"/>
    </source>
</evidence>
<sequence>MPKIKGSTSWDNAIAPHVKGSGASQAGFQSKKGIKTVGPRSYSGNRERQLFRQVSTRLYFHARNKAKKKGLDNPVEIQMMRAGTNIFIGSNEDDTARTIHKTLSYTDTTRKALVDKSYFATKKSAGGRITSRHASKLESRMFDKGGQKKWVKGGKGADAASRTAAAYSANLLRDKEPEYLDMTDKKAVKQAFKSTGKVFVVHSDRTQEGRHVEEKFMDLLETSGHKTRTVIGGKMRPCLTCSGRMGHVKSEGHDVDFGNEPGKIWKSRYESQPKEVRKSTAKLAQTKHTFKSKAGFGYDAESDSDSD</sequence>
<dbReference type="EMBL" id="JADIKD010000012">
    <property type="protein sequence ID" value="MFK2919054.1"/>
    <property type="molecule type" value="Genomic_DNA"/>
</dbReference>
<evidence type="ECO:0000313" key="3">
    <source>
        <dbReference type="Proteomes" id="UP001620408"/>
    </source>
</evidence>
<evidence type="ECO:0000256" key="1">
    <source>
        <dbReference type="SAM" id="MobiDB-lite"/>
    </source>
</evidence>
<proteinExistence type="predicted"/>
<protein>
    <submittedName>
        <fullName evidence="2">Uncharacterized protein</fullName>
    </submittedName>
</protein>
<comment type="caution">
    <text evidence="2">The sequence shown here is derived from an EMBL/GenBank/DDBJ whole genome shotgun (WGS) entry which is preliminary data.</text>
</comment>
<dbReference type="RefSeq" id="WP_379983318.1">
    <property type="nucleotide sequence ID" value="NZ_JADIKD010000012.1"/>
</dbReference>
<dbReference type="Proteomes" id="UP001620408">
    <property type="component" value="Unassembled WGS sequence"/>
</dbReference>
<organism evidence="2 3">
    <name type="scientific">Dyella koreensis</name>
    <dbReference type="NCBI Taxonomy" id="311235"/>
    <lineage>
        <taxon>Bacteria</taxon>
        <taxon>Pseudomonadati</taxon>
        <taxon>Pseudomonadota</taxon>
        <taxon>Gammaproteobacteria</taxon>
        <taxon>Lysobacterales</taxon>
        <taxon>Rhodanobacteraceae</taxon>
        <taxon>Dyella</taxon>
    </lineage>
</organism>
<feature type="compositionally biased region" description="Polar residues" evidence="1">
    <location>
        <begin position="1"/>
        <end position="11"/>
    </location>
</feature>
<keyword evidence="3" id="KW-1185">Reference proteome</keyword>
<accession>A0ABW8KC76</accession>
<name>A0ABW8KC76_9GAMM</name>
<reference evidence="2 3" key="1">
    <citation type="submission" date="2020-10" db="EMBL/GenBank/DDBJ databases">
        <title>Phylogeny of dyella-like bacteria.</title>
        <authorList>
            <person name="Fu J."/>
        </authorList>
    </citation>
    <scope>NUCLEOTIDE SEQUENCE [LARGE SCALE GENOMIC DNA]</scope>
    <source>
        <strain evidence="2 3">BB4</strain>
    </source>
</reference>